<dbReference type="Pfam" id="PF01751">
    <property type="entry name" value="Toprim"/>
    <property type="match status" value="1"/>
</dbReference>
<dbReference type="CDD" id="cd03366">
    <property type="entry name" value="TOPRIM_TopoIIA_GyrB"/>
    <property type="match status" value="1"/>
</dbReference>
<dbReference type="PANTHER" id="PTHR45866:SF1">
    <property type="entry name" value="DNA GYRASE SUBUNIT B, MITOCHONDRIAL"/>
    <property type="match status" value="1"/>
</dbReference>
<dbReference type="OrthoDB" id="9802808at2"/>
<evidence type="ECO:0000256" key="11">
    <source>
        <dbReference type="ARBA" id="ARBA00023235"/>
    </source>
</evidence>
<name>A0A5C0UHD8_9PROT</name>
<dbReference type="EMBL" id="CP043314">
    <property type="protein sequence ID" value="QEK39169.1"/>
    <property type="molecule type" value="Genomic_DNA"/>
</dbReference>
<dbReference type="InterPro" id="IPR013759">
    <property type="entry name" value="Topo_IIA_B_C"/>
</dbReference>
<dbReference type="PRINTS" id="PR01159">
    <property type="entry name" value="DNAGYRASEB"/>
</dbReference>
<comment type="similarity">
    <text evidence="3">Belongs to the type II topoisomerase GyrB family.</text>
</comment>
<dbReference type="InterPro" id="IPR013760">
    <property type="entry name" value="Topo_IIA-like_dom_sf"/>
</dbReference>
<evidence type="ECO:0000259" key="12">
    <source>
        <dbReference type="PROSITE" id="PS50880"/>
    </source>
</evidence>
<dbReference type="PROSITE" id="PS50880">
    <property type="entry name" value="TOPRIM"/>
    <property type="match status" value="1"/>
</dbReference>
<organism evidence="13 14">
    <name type="scientific">Candidatus Nesciobacter abundans</name>
    <dbReference type="NCBI Taxonomy" id="2601668"/>
    <lineage>
        <taxon>Bacteria</taxon>
        <taxon>Pseudomonadati</taxon>
        <taxon>Pseudomonadota</taxon>
        <taxon>Alphaproteobacteria</taxon>
        <taxon>Holosporales</taxon>
        <taxon>Holosporaceae</taxon>
        <taxon>Candidatus Nesciobacter</taxon>
    </lineage>
</organism>
<dbReference type="Pfam" id="PF02518">
    <property type="entry name" value="HATPase_c"/>
    <property type="match status" value="1"/>
</dbReference>
<evidence type="ECO:0000256" key="3">
    <source>
        <dbReference type="ARBA" id="ARBA00010708"/>
    </source>
</evidence>
<evidence type="ECO:0000313" key="14">
    <source>
        <dbReference type="Proteomes" id="UP000324924"/>
    </source>
</evidence>
<evidence type="ECO:0000256" key="10">
    <source>
        <dbReference type="ARBA" id="ARBA00023125"/>
    </source>
</evidence>
<dbReference type="SUPFAM" id="SSF54211">
    <property type="entry name" value="Ribosomal protein S5 domain 2-like"/>
    <property type="match status" value="1"/>
</dbReference>
<proteinExistence type="inferred from homology"/>
<dbReference type="PANTHER" id="PTHR45866">
    <property type="entry name" value="DNA GYRASE/TOPOISOMERASE SUBUNIT B"/>
    <property type="match status" value="1"/>
</dbReference>
<dbReference type="RefSeq" id="WP_148972292.1">
    <property type="nucleotide sequence ID" value="NZ_CP043314.1"/>
</dbReference>
<sequence length="764" mass="86543">MNNNYSAESIQVLKGLEAVRKRPGMYIGDTDDGSGLHHLVYEIVDNSIDEALAGYCENVSVTICKDGSVSVEDDGRGIPVDTHAGEKMSAAEVIMTQLHAGGKFSSNAYKVSGGLHGVGASVVNALSVWMEVVIWRDSLEHVMRFERGKTVQVLKVNRELKGKESKRTGTKIHFFPDEQIFSNIIFEKIKLFNRFQELVYLNPGVKINLLDERDGSEEKLHDEGGVTSFVKSVAKRKKMVHPEPINIKSKNEEMELSCSMVWTESYYETSLFFTNAIPQKDGGTHMQGFRSGLTRAVQSYIKNSNNKNYQKVSITGEDIREGLACVLSVKVADPKFSSQTKEKLVSSNVRSFVESAVFKDVYDWLEEHPSETKIIIQRIISSSSAREAARKARDMTRKQKNGIDFQVLKKLAGCSEKDPAKCELFIVEGDSAGGSAKQARNRFVQAVLPLRGKILNVEKARFDKMLSSAAITTLISSLGTGIGEDFDVEKIRYHKIIIMTDADVDGKHILSLLLTFFFRYMRAVIDRGYLYIAQPPLYGLKRHGKIVYVRDEKEFLSKLIDMSKDLAIEDFEMEQEKLKLFLKDANEVKNKIVKKSDSWRVMLASKAFDGEVLGVEHVGKMKEYLESKGFNVSVSQSDSIFVIEKEIDGIREDIKIDISNITSDEFRLFNDFTKNWSEFWKEDPVELFDKIIKKARKGIVIQRYKGLGEMNPEDLSETAMKTYQVVKIDSYEESDRICIDLMGEEVEERRCFIERNAEYADLDT</sequence>
<dbReference type="GO" id="GO:0003918">
    <property type="term" value="F:DNA topoisomerase type II (double strand cut, ATP-hydrolyzing) activity"/>
    <property type="evidence" value="ECO:0007669"/>
    <property type="project" value="UniProtKB-EC"/>
</dbReference>
<reference evidence="13 14" key="1">
    <citation type="submission" date="2019-08" db="EMBL/GenBank/DDBJ databases">
        <title>Highly reduced genomes of protist endosymbionts show evolutionary convergence.</title>
        <authorList>
            <person name="George E."/>
            <person name="Husnik F."/>
            <person name="Tashyreva D."/>
            <person name="Prokopchuk G."/>
            <person name="Horak A."/>
            <person name="Kwong W.K."/>
            <person name="Lukes J."/>
            <person name="Keeling P.J."/>
        </authorList>
    </citation>
    <scope>NUCLEOTIDE SEQUENCE [LARGE SCALE GENOMIC DNA]</scope>
    <source>
        <strain evidence="13">1604HC</strain>
    </source>
</reference>
<dbReference type="Proteomes" id="UP000324924">
    <property type="component" value="Chromosome"/>
</dbReference>
<evidence type="ECO:0000313" key="13">
    <source>
        <dbReference type="EMBL" id="QEK39169.1"/>
    </source>
</evidence>
<dbReference type="SUPFAM" id="SSF55874">
    <property type="entry name" value="ATPase domain of HSP90 chaperone/DNA topoisomerase II/histidine kinase"/>
    <property type="match status" value="1"/>
</dbReference>
<dbReference type="InterPro" id="IPR036890">
    <property type="entry name" value="HATPase_C_sf"/>
</dbReference>
<dbReference type="InterPro" id="IPR002288">
    <property type="entry name" value="DNA_gyrase_B_C"/>
</dbReference>
<dbReference type="GO" id="GO:0003677">
    <property type="term" value="F:DNA binding"/>
    <property type="evidence" value="ECO:0007669"/>
    <property type="project" value="UniProtKB-KW"/>
</dbReference>
<dbReference type="SMART" id="SM00433">
    <property type="entry name" value="TOP2c"/>
    <property type="match status" value="1"/>
</dbReference>
<evidence type="ECO:0000256" key="5">
    <source>
        <dbReference type="ARBA" id="ARBA00022723"/>
    </source>
</evidence>
<dbReference type="GO" id="GO:0006265">
    <property type="term" value="P:DNA topological change"/>
    <property type="evidence" value="ECO:0007669"/>
    <property type="project" value="InterPro"/>
</dbReference>
<dbReference type="NCBIfam" id="NF004189">
    <property type="entry name" value="PRK05644.1"/>
    <property type="match status" value="1"/>
</dbReference>
<feature type="domain" description="Toprim" evidence="12">
    <location>
        <begin position="422"/>
        <end position="536"/>
    </location>
</feature>
<dbReference type="InterPro" id="IPR014721">
    <property type="entry name" value="Ribsml_uS5_D2-typ_fold_subgr"/>
</dbReference>
<comment type="cofactor">
    <cofactor evidence="2">
        <name>Mg(2+)</name>
        <dbReference type="ChEBI" id="CHEBI:18420"/>
    </cofactor>
</comment>
<dbReference type="InterPro" id="IPR006171">
    <property type="entry name" value="TOPRIM_dom"/>
</dbReference>
<dbReference type="Pfam" id="PF00204">
    <property type="entry name" value="DNA_gyraseB"/>
    <property type="match status" value="1"/>
</dbReference>
<keyword evidence="7" id="KW-0067">ATP-binding</keyword>
<comment type="catalytic activity">
    <reaction evidence="1">
        <text>ATP-dependent breakage, passage and rejoining of double-stranded DNA.</text>
        <dbReference type="EC" id="5.6.2.2"/>
    </reaction>
</comment>
<dbReference type="InterPro" id="IPR013506">
    <property type="entry name" value="Topo_IIA_bsu_dom2"/>
</dbReference>
<dbReference type="InterPro" id="IPR020568">
    <property type="entry name" value="Ribosomal_Su5_D2-typ_SF"/>
</dbReference>
<evidence type="ECO:0000256" key="2">
    <source>
        <dbReference type="ARBA" id="ARBA00001946"/>
    </source>
</evidence>
<accession>A0A5C0UHD8</accession>
<keyword evidence="5" id="KW-0479">Metal-binding</keyword>
<dbReference type="FunFam" id="3.30.230.10:FF:000005">
    <property type="entry name" value="DNA gyrase subunit B"/>
    <property type="match status" value="1"/>
</dbReference>
<keyword evidence="8" id="KW-0460">Magnesium</keyword>
<dbReference type="PROSITE" id="PS00177">
    <property type="entry name" value="TOPOISOMERASE_II"/>
    <property type="match status" value="1"/>
</dbReference>
<dbReference type="KEGG" id="nabu:FZC36_01860"/>
<dbReference type="GO" id="GO:0046872">
    <property type="term" value="F:metal ion binding"/>
    <property type="evidence" value="ECO:0007669"/>
    <property type="project" value="UniProtKB-KW"/>
</dbReference>
<dbReference type="CDD" id="cd16928">
    <property type="entry name" value="HATPase_GyrB-like"/>
    <property type="match status" value="1"/>
</dbReference>
<keyword evidence="11" id="KW-0413">Isomerase</keyword>
<dbReference type="InterPro" id="IPR000565">
    <property type="entry name" value="Topo_IIA_B"/>
</dbReference>
<dbReference type="Gene3D" id="3.30.565.10">
    <property type="entry name" value="Histidine kinase-like ATPase, C-terminal domain"/>
    <property type="match status" value="1"/>
</dbReference>
<dbReference type="InterPro" id="IPR018522">
    <property type="entry name" value="TopoIIA_CS"/>
</dbReference>
<dbReference type="InterPro" id="IPR001241">
    <property type="entry name" value="Topo_IIA"/>
</dbReference>
<evidence type="ECO:0000256" key="8">
    <source>
        <dbReference type="ARBA" id="ARBA00022842"/>
    </source>
</evidence>
<evidence type="ECO:0000256" key="1">
    <source>
        <dbReference type="ARBA" id="ARBA00000185"/>
    </source>
</evidence>
<dbReference type="GO" id="GO:0005524">
    <property type="term" value="F:ATP binding"/>
    <property type="evidence" value="ECO:0007669"/>
    <property type="project" value="UniProtKB-KW"/>
</dbReference>
<dbReference type="CDD" id="cd00822">
    <property type="entry name" value="TopoII_Trans_DNA_gyrase"/>
    <property type="match status" value="1"/>
</dbReference>
<evidence type="ECO:0000256" key="6">
    <source>
        <dbReference type="ARBA" id="ARBA00022741"/>
    </source>
</evidence>
<dbReference type="Pfam" id="PF00986">
    <property type="entry name" value="DNA_gyraseB_C"/>
    <property type="match status" value="1"/>
</dbReference>
<gene>
    <name evidence="13" type="ORF">FZC36_01860</name>
</gene>
<keyword evidence="14" id="KW-1185">Reference proteome</keyword>
<dbReference type="SMART" id="SM00387">
    <property type="entry name" value="HATPase_c"/>
    <property type="match status" value="1"/>
</dbReference>
<evidence type="ECO:0000256" key="9">
    <source>
        <dbReference type="ARBA" id="ARBA00023029"/>
    </source>
</evidence>
<dbReference type="InterPro" id="IPR003594">
    <property type="entry name" value="HATPase_dom"/>
</dbReference>
<dbReference type="InterPro" id="IPR034160">
    <property type="entry name" value="TOPRIM_GyrB"/>
</dbReference>
<dbReference type="Gene3D" id="3.30.230.10">
    <property type="match status" value="1"/>
</dbReference>
<keyword evidence="10" id="KW-0238">DNA-binding</keyword>
<dbReference type="FunFam" id="3.30.565.10:FF:000002">
    <property type="entry name" value="DNA gyrase subunit B"/>
    <property type="match status" value="1"/>
</dbReference>
<evidence type="ECO:0000256" key="7">
    <source>
        <dbReference type="ARBA" id="ARBA00022840"/>
    </source>
</evidence>
<dbReference type="NCBIfam" id="NF011501">
    <property type="entry name" value="PRK14939.1"/>
    <property type="match status" value="1"/>
</dbReference>
<dbReference type="EC" id="5.6.2.2" evidence="4"/>
<dbReference type="AlphaFoldDB" id="A0A5C0UHD8"/>
<dbReference type="Gene3D" id="3.40.50.670">
    <property type="match status" value="2"/>
</dbReference>
<evidence type="ECO:0000256" key="4">
    <source>
        <dbReference type="ARBA" id="ARBA00012895"/>
    </source>
</evidence>
<dbReference type="SUPFAM" id="SSF56719">
    <property type="entry name" value="Type II DNA topoisomerase"/>
    <property type="match status" value="1"/>
</dbReference>
<keyword evidence="9" id="KW-0799">Topoisomerase</keyword>
<dbReference type="PRINTS" id="PR00418">
    <property type="entry name" value="TPI2FAMILY"/>
</dbReference>
<keyword evidence="6" id="KW-0547">Nucleotide-binding</keyword>
<protein>
    <recommendedName>
        <fullName evidence="4">DNA topoisomerase (ATP-hydrolyzing)</fullName>
        <ecNumber evidence="4">5.6.2.2</ecNumber>
    </recommendedName>
</protein>